<keyword evidence="1" id="KW-0812">Transmembrane</keyword>
<protein>
    <submittedName>
        <fullName evidence="2">Uncharacterized protein</fullName>
    </submittedName>
</protein>
<gene>
    <name evidence="2" type="ORF">LCGC14_1735550</name>
</gene>
<organism evidence="2">
    <name type="scientific">marine sediment metagenome</name>
    <dbReference type="NCBI Taxonomy" id="412755"/>
    <lineage>
        <taxon>unclassified sequences</taxon>
        <taxon>metagenomes</taxon>
        <taxon>ecological metagenomes</taxon>
    </lineage>
</organism>
<sequence>MSETKRKMPMVFRTRFNLLFILIEIIVYVFIIVVVPWGFGLLYLNGYETLMQLPKFFRAWIMGFFLFGGFMMSGVLLLVLTRAGRVSLKKSIRRIQVGRK</sequence>
<reference evidence="2" key="1">
    <citation type="journal article" date="2015" name="Nature">
        <title>Complex archaea that bridge the gap between prokaryotes and eukaryotes.</title>
        <authorList>
            <person name="Spang A."/>
            <person name="Saw J.H."/>
            <person name="Jorgensen S.L."/>
            <person name="Zaremba-Niedzwiedzka K."/>
            <person name="Martijn J."/>
            <person name="Lind A.E."/>
            <person name="van Eijk R."/>
            <person name="Schleper C."/>
            <person name="Guy L."/>
            <person name="Ettema T.J."/>
        </authorList>
    </citation>
    <scope>NUCLEOTIDE SEQUENCE</scope>
</reference>
<proteinExistence type="predicted"/>
<dbReference type="AlphaFoldDB" id="A0A0F9H855"/>
<evidence type="ECO:0000256" key="1">
    <source>
        <dbReference type="SAM" id="Phobius"/>
    </source>
</evidence>
<accession>A0A0F9H855</accession>
<dbReference type="EMBL" id="LAZR01015810">
    <property type="protein sequence ID" value="KKM07279.1"/>
    <property type="molecule type" value="Genomic_DNA"/>
</dbReference>
<name>A0A0F9H855_9ZZZZ</name>
<evidence type="ECO:0000313" key="2">
    <source>
        <dbReference type="EMBL" id="KKM07279.1"/>
    </source>
</evidence>
<comment type="caution">
    <text evidence="2">The sequence shown here is derived from an EMBL/GenBank/DDBJ whole genome shotgun (WGS) entry which is preliminary data.</text>
</comment>
<feature type="transmembrane region" description="Helical" evidence="1">
    <location>
        <begin position="59"/>
        <end position="80"/>
    </location>
</feature>
<keyword evidence="1" id="KW-0472">Membrane</keyword>
<feature type="transmembrane region" description="Helical" evidence="1">
    <location>
        <begin position="16"/>
        <end position="39"/>
    </location>
</feature>
<keyword evidence="1" id="KW-1133">Transmembrane helix</keyword>